<evidence type="ECO:0000313" key="6">
    <source>
        <dbReference type="EMBL" id="MEK8025506.1"/>
    </source>
</evidence>
<keyword evidence="3" id="KW-0574">Periplasm</keyword>
<protein>
    <submittedName>
        <fullName evidence="6">Flagellar basal body P-ring formation chaperone FlgA</fullName>
    </submittedName>
</protein>
<sequence length="272" mass="28619">MASAASRDGLRLLLGTAVLAAASAALLSWPAQAAVDADTARPTAPATTDGVAAPLAMAPVFVDALHAMRERLTALPVAAEGPRPALRVEVEPGRIDPRLRLAPCRRVEPWLPRELRLTGAPLRIGLRCVDGPVRWNVHLPVTVRLWGPGLAATADLPAGTVLQAAHLRVAEVDWAARPQDAALVDATALEGRVLGQALAAGTPLHRSALRARRWFEAGETVRVRAHGGGYEISAQARALGPGVEDQPVQVKLDNGRIVRGTARAAQLVELAL</sequence>
<dbReference type="PANTHER" id="PTHR36307">
    <property type="entry name" value="FLAGELLA BASAL BODY P-RING FORMATION PROTEIN FLGA"/>
    <property type="match status" value="1"/>
</dbReference>
<name>A0ABU9B712_9BURK</name>
<keyword evidence="6" id="KW-0966">Cell projection</keyword>
<comment type="caution">
    <text evidence="6">The sequence shown here is derived from an EMBL/GenBank/DDBJ whole genome shotgun (WGS) entry which is preliminary data.</text>
</comment>
<dbReference type="EMBL" id="JBBUTF010000004">
    <property type="protein sequence ID" value="MEK8025506.1"/>
    <property type="molecule type" value="Genomic_DNA"/>
</dbReference>
<organism evidence="6 7">
    <name type="scientific">Pseudaquabacterium rugosum</name>
    <dbReference type="NCBI Taxonomy" id="2984194"/>
    <lineage>
        <taxon>Bacteria</taxon>
        <taxon>Pseudomonadati</taxon>
        <taxon>Pseudomonadota</taxon>
        <taxon>Betaproteobacteria</taxon>
        <taxon>Burkholderiales</taxon>
        <taxon>Sphaerotilaceae</taxon>
        <taxon>Pseudaquabacterium</taxon>
    </lineage>
</organism>
<reference evidence="6 7" key="1">
    <citation type="submission" date="2024-04" db="EMBL/GenBank/DDBJ databases">
        <title>Novel species of the genus Ideonella isolated from streams.</title>
        <authorList>
            <person name="Lu H."/>
        </authorList>
    </citation>
    <scope>NUCLEOTIDE SEQUENCE [LARGE SCALE GENOMIC DNA]</scope>
    <source>
        <strain evidence="6 7">BYS139W</strain>
    </source>
</reference>
<dbReference type="SMART" id="SM00858">
    <property type="entry name" value="SAF"/>
    <property type="match status" value="1"/>
</dbReference>
<evidence type="ECO:0000313" key="7">
    <source>
        <dbReference type="Proteomes" id="UP001368500"/>
    </source>
</evidence>
<gene>
    <name evidence="6" type="primary">flgA</name>
    <name evidence="6" type="ORF">AACH11_05980</name>
</gene>
<dbReference type="PANTHER" id="PTHR36307:SF1">
    <property type="entry name" value="FLAGELLA BASAL BODY P-RING FORMATION PROTEIN FLGA"/>
    <property type="match status" value="1"/>
</dbReference>
<keyword evidence="6" id="KW-0969">Cilium</keyword>
<dbReference type="InterPro" id="IPR013974">
    <property type="entry name" value="SAF"/>
</dbReference>
<keyword evidence="7" id="KW-1185">Reference proteome</keyword>
<feature type="chain" id="PRO_5045058784" evidence="4">
    <location>
        <begin position="34"/>
        <end position="272"/>
    </location>
</feature>
<dbReference type="Proteomes" id="UP001368500">
    <property type="component" value="Unassembled WGS sequence"/>
</dbReference>
<dbReference type="Pfam" id="PF13144">
    <property type="entry name" value="ChapFlgA"/>
    <property type="match status" value="1"/>
</dbReference>
<evidence type="ECO:0000256" key="3">
    <source>
        <dbReference type="ARBA" id="ARBA00022764"/>
    </source>
</evidence>
<accession>A0ABU9B712</accession>
<keyword evidence="6" id="KW-0282">Flagellum</keyword>
<evidence type="ECO:0000256" key="2">
    <source>
        <dbReference type="ARBA" id="ARBA00022729"/>
    </source>
</evidence>
<dbReference type="CDD" id="cd11614">
    <property type="entry name" value="SAF_CpaB_FlgA_like"/>
    <property type="match status" value="1"/>
</dbReference>
<feature type="domain" description="SAF" evidence="5">
    <location>
        <begin position="147"/>
        <end position="210"/>
    </location>
</feature>
<evidence type="ECO:0000256" key="1">
    <source>
        <dbReference type="ARBA" id="ARBA00004418"/>
    </source>
</evidence>
<proteinExistence type="predicted"/>
<evidence type="ECO:0000256" key="4">
    <source>
        <dbReference type="SAM" id="SignalP"/>
    </source>
</evidence>
<evidence type="ECO:0000259" key="5">
    <source>
        <dbReference type="SMART" id="SM00858"/>
    </source>
</evidence>
<keyword evidence="2 4" id="KW-0732">Signal</keyword>
<dbReference type="Pfam" id="PF17656">
    <property type="entry name" value="ChapFlgA_N"/>
    <property type="match status" value="1"/>
</dbReference>
<feature type="signal peptide" evidence="4">
    <location>
        <begin position="1"/>
        <end position="33"/>
    </location>
</feature>
<dbReference type="InterPro" id="IPR039246">
    <property type="entry name" value="Flagellar_FlgA"/>
</dbReference>
<comment type="subcellular location">
    <subcellularLocation>
        <location evidence="1">Periplasm</location>
    </subcellularLocation>
</comment>
<dbReference type="InterPro" id="IPR041231">
    <property type="entry name" value="FlgA_N"/>
</dbReference>
<dbReference type="Gene3D" id="2.30.30.760">
    <property type="match status" value="1"/>
</dbReference>
<dbReference type="InterPro" id="IPR017585">
    <property type="entry name" value="SAF_FlgA"/>
</dbReference>
<dbReference type="NCBIfam" id="TIGR03170">
    <property type="entry name" value="flgA_cterm"/>
    <property type="match status" value="1"/>
</dbReference>
<dbReference type="RefSeq" id="WP_341373279.1">
    <property type="nucleotide sequence ID" value="NZ_JBBUTF010000004.1"/>
</dbReference>